<sequence length="235" mass="26875">MSLTDHLVRLSTPTPYTEAIHHTFLRAAGDSTLDNTLLSLWLSQDRIYAAHAYPRFIGALIASIPFRKSDGLKSSREAHNQRVLKTLTYALENVIREVGFFVDTAEKWGLDLEGWRERKGTRDYVAEMVSISGNRALNDGLVFLWAMERVYLDAWTFVLRELQQSAVERATSDSPAATFADNWSSPEFIKFVDDLADLVNASDIEWARAEEIWMRVVELEKDFWPSAGEEIQMRI</sequence>
<evidence type="ECO:0000259" key="1">
    <source>
        <dbReference type="Pfam" id="PF03070"/>
    </source>
</evidence>
<dbReference type="InterPro" id="IPR053261">
    <property type="entry name" value="Polyketide-peptide_reg"/>
</dbReference>
<keyword evidence="3" id="KW-1185">Reference proteome</keyword>
<name>A0AAD7GBS5_MYCRO</name>
<proteinExistence type="predicted"/>
<comment type="caution">
    <text evidence="2">The sequence shown here is derived from an EMBL/GenBank/DDBJ whole genome shotgun (WGS) entry which is preliminary data.</text>
</comment>
<evidence type="ECO:0000313" key="2">
    <source>
        <dbReference type="EMBL" id="KAJ7674420.1"/>
    </source>
</evidence>
<dbReference type="Pfam" id="PF03070">
    <property type="entry name" value="TENA_THI-4"/>
    <property type="match status" value="1"/>
</dbReference>
<gene>
    <name evidence="2" type="ORF">B0H17DRAFT_1081943</name>
</gene>
<reference evidence="2" key="1">
    <citation type="submission" date="2023-03" db="EMBL/GenBank/DDBJ databases">
        <title>Massive genome expansion in bonnet fungi (Mycena s.s.) driven by repeated elements and novel gene families across ecological guilds.</title>
        <authorList>
            <consortium name="Lawrence Berkeley National Laboratory"/>
            <person name="Harder C.B."/>
            <person name="Miyauchi S."/>
            <person name="Viragh M."/>
            <person name="Kuo A."/>
            <person name="Thoen E."/>
            <person name="Andreopoulos B."/>
            <person name="Lu D."/>
            <person name="Skrede I."/>
            <person name="Drula E."/>
            <person name="Henrissat B."/>
            <person name="Morin E."/>
            <person name="Kohler A."/>
            <person name="Barry K."/>
            <person name="LaButti K."/>
            <person name="Morin E."/>
            <person name="Salamov A."/>
            <person name="Lipzen A."/>
            <person name="Mereny Z."/>
            <person name="Hegedus B."/>
            <person name="Baldrian P."/>
            <person name="Stursova M."/>
            <person name="Weitz H."/>
            <person name="Taylor A."/>
            <person name="Grigoriev I.V."/>
            <person name="Nagy L.G."/>
            <person name="Martin F."/>
            <person name="Kauserud H."/>
        </authorList>
    </citation>
    <scope>NUCLEOTIDE SEQUENCE</scope>
    <source>
        <strain evidence="2">CBHHK067</strain>
    </source>
</reference>
<accession>A0AAD7GBS5</accession>
<dbReference type="SUPFAM" id="SSF48613">
    <property type="entry name" value="Heme oxygenase-like"/>
    <property type="match status" value="1"/>
</dbReference>
<dbReference type="Proteomes" id="UP001221757">
    <property type="component" value="Unassembled WGS sequence"/>
</dbReference>
<feature type="domain" description="Thiaminase-2/PQQC" evidence="1">
    <location>
        <begin position="17"/>
        <end position="227"/>
    </location>
</feature>
<dbReference type="InterPro" id="IPR004305">
    <property type="entry name" value="Thiaminase-2/PQQC"/>
</dbReference>
<dbReference type="CDD" id="cd19357">
    <property type="entry name" value="TenA_E_At3g16990-like"/>
    <property type="match status" value="1"/>
</dbReference>
<dbReference type="InterPro" id="IPR016084">
    <property type="entry name" value="Haem_Oase-like_multi-hlx"/>
</dbReference>
<evidence type="ECO:0000313" key="3">
    <source>
        <dbReference type="Proteomes" id="UP001221757"/>
    </source>
</evidence>
<dbReference type="GO" id="GO:0006772">
    <property type="term" value="P:thiamine metabolic process"/>
    <property type="evidence" value="ECO:0007669"/>
    <property type="project" value="UniProtKB-ARBA"/>
</dbReference>
<protein>
    <submittedName>
        <fullName evidence="2">Heme oxygenase-like protein</fullName>
    </submittedName>
</protein>
<dbReference type="PANTHER" id="PTHR41813">
    <property type="entry name" value="REGULATOR PAB1642, PUTATIVE (AFU_ORTHOLOGUE AFUA_3G11955)-RELATED"/>
    <property type="match status" value="1"/>
</dbReference>
<organism evidence="2 3">
    <name type="scientific">Mycena rosella</name>
    <name type="common">Pink bonnet</name>
    <name type="synonym">Agaricus rosellus</name>
    <dbReference type="NCBI Taxonomy" id="1033263"/>
    <lineage>
        <taxon>Eukaryota</taxon>
        <taxon>Fungi</taxon>
        <taxon>Dikarya</taxon>
        <taxon>Basidiomycota</taxon>
        <taxon>Agaricomycotina</taxon>
        <taxon>Agaricomycetes</taxon>
        <taxon>Agaricomycetidae</taxon>
        <taxon>Agaricales</taxon>
        <taxon>Marasmiineae</taxon>
        <taxon>Mycenaceae</taxon>
        <taxon>Mycena</taxon>
    </lineage>
</organism>
<dbReference type="AlphaFoldDB" id="A0AAD7GBS5"/>
<dbReference type="PANTHER" id="PTHR41813:SF2">
    <property type="entry name" value="REGULATOR PAB1642, PUTATIVE (AFU_ORTHOLOGUE AFUA_3G11955)-RELATED"/>
    <property type="match status" value="1"/>
</dbReference>
<dbReference type="Gene3D" id="1.20.910.10">
    <property type="entry name" value="Heme oxygenase-like"/>
    <property type="match status" value="1"/>
</dbReference>
<dbReference type="EMBL" id="JARKIE010000154">
    <property type="protein sequence ID" value="KAJ7674420.1"/>
    <property type="molecule type" value="Genomic_DNA"/>
</dbReference>